<comment type="caution">
    <text evidence="4">The sequence shown here is derived from an EMBL/GenBank/DDBJ whole genome shotgun (WGS) entry which is preliminary data.</text>
</comment>
<evidence type="ECO:0000313" key="4">
    <source>
        <dbReference type="EMBL" id="KGO99636.1"/>
    </source>
</evidence>
<dbReference type="GO" id="GO:0005525">
    <property type="term" value="F:GTP binding"/>
    <property type="evidence" value="ECO:0007669"/>
    <property type="project" value="UniProtKB-KW"/>
</dbReference>
<dbReference type="AlphaFoldDB" id="A0A0A0MC36"/>
<evidence type="ECO:0000256" key="1">
    <source>
        <dbReference type="ARBA" id="ARBA00022741"/>
    </source>
</evidence>
<evidence type="ECO:0000313" key="5">
    <source>
        <dbReference type="Proteomes" id="UP000030003"/>
    </source>
</evidence>
<keyword evidence="3" id="KW-0732">Signal</keyword>
<evidence type="ECO:0000256" key="2">
    <source>
        <dbReference type="ARBA" id="ARBA00023134"/>
    </source>
</evidence>
<reference evidence="4 5" key="1">
    <citation type="submission" date="2013-08" db="EMBL/GenBank/DDBJ databases">
        <title>Genomic analysis of Lysobacter defluvii.</title>
        <authorList>
            <person name="Wang Q."/>
            <person name="Wang G."/>
        </authorList>
    </citation>
    <scope>NUCLEOTIDE SEQUENCE [LARGE SCALE GENOMIC DNA]</scope>
    <source>
        <strain evidence="4 5">IMMIB APB-9</strain>
    </source>
</reference>
<protein>
    <submittedName>
        <fullName evidence="4">Uncharacterized protein</fullName>
    </submittedName>
</protein>
<sequence>MNPKPVFASILLATLAAAAPAGAAEQIHDPVGFGAGQRIPATLTLNFSEDGRDARITPIYSNYRPKVVFNGREVICMIRFAPEIGTIAPGESGEVNLDCKDPVSVARAGTRMIVREGRKDVGYVDIHLPPAPDGDTPDGEQAR</sequence>
<feature type="chain" id="PRO_5001966706" evidence="3">
    <location>
        <begin position="24"/>
        <end position="143"/>
    </location>
</feature>
<organism evidence="4 5">
    <name type="scientific">Lysobacter defluvii IMMIB APB-9 = DSM 18482</name>
    <dbReference type="NCBI Taxonomy" id="1385515"/>
    <lineage>
        <taxon>Bacteria</taxon>
        <taxon>Pseudomonadati</taxon>
        <taxon>Pseudomonadota</taxon>
        <taxon>Gammaproteobacteria</taxon>
        <taxon>Lysobacterales</taxon>
        <taxon>Lysobacteraceae</taxon>
        <taxon>Novilysobacter</taxon>
    </lineage>
</organism>
<accession>A0A0A0MC36</accession>
<dbReference type="SUPFAM" id="SSF50465">
    <property type="entry name" value="EF-Tu/eEF-1alpha/eIF2-gamma C-terminal domain"/>
    <property type="match status" value="1"/>
</dbReference>
<keyword evidence="5" id="KW-1185">Reference proteome</keyword>
<dbReference type="Gene3D" id="2.40.30.10">
    <property type="entry name" value="Translation factors"/>
    <property type="match status" value="1"/>
</dbReference>
<proteinExistence type="predicted"/>
<evidence type="ECO:0000256" key="3">
    <source>
        <dbReference type="SAM" id="SignalP"/>
    </source>
</evidence>
<gene>
    <name evidence="4" type="ORF">N791_02815</name>
</gene>
<dbReference type="STRING" id="1385515.GCA_000423325_00086"/>
<name>A0A0A0MC36_9GAMM</name>
<feature type="signal peptide" evidence="3">
    <location>
        <begin position="1"/>
        <end position="23"/>
    </location>
</feature>
<dbReference type="RefSeq" id="WP_052106513.1">
    <property type="nucleotide sequence ID" value="NZ_AUHT01000004.1"/>
</dbReference>
<dbReference type="Proteomes" id="UP000030003">
    <property type="component" value="Unassembled WGS sequence"/>
</dbReference>
<dbReference type="EMBL" id="AVBH01000008">
    <property type="protein sequence ID" value="KGO99636.1"/>
    <property type="molecule type" value="Genomic_DNA"/>
</dbReference>
<keyword evidence="1" id="KW-0547">Nucleotide-binding</keyword>
<keyword evidence="2" id="KW-0342">GTP-binding</keyword>
<dbReference type="InterPro" id="IPR009001">
    <property type="entry name" value="Transl_elong_EF1A/Init_IF2_C"/>
</dbReference>